<dbReference type="PANTHER" id="PTHR37293">
    <property type="entry name" value="PHAGE REPLICATION PROTEIN-RELATED"/>
    <property type="match status" value="1"/>
</dbReference>
<evidence type="ECO:0000313" key="4">
    <source>
        <dbReference type="EMBL" id="DAD74080.1"/>
    </source>
</evidence>
<feature type="region of interest" description="Disordered" evidence="1">
    <location>
        <begin position="70"/>
        <end position="93"/>
    </location>
</feature>
<proteinExistence type="predicted"/>
<dbReference type="Gene3D" id="1.10.10.630">
    <property type="entry name" value="DnaD domain-like"/>
    <property type="match status" value="1"/>
</dbReference>
<dbReference type="SUPFAM" id="SSF158499">
    <property type="entry name" value="DnaD domain-like"/>
    <property type="match status" value="1"/>
</dbReference>
<dbReference type="EMBL" id="BK014752">
    <property type="protein sequence ID" value="DAD74080.1"/>
    <property type="molecule type" value="Genomic_DNA"/>
</dbReference>
<dbReference type="InterPro" id="IPR053162">
    <property type="entry name" value="DnaD"/>
</dbReference>
<dbReference type="NCBIfam" id="TIGR01446">
    <property type="entry name" value="DnaD_dom"/>
    <property type="match status" value="1"/>
</dbReference>
<feature type="compositionally biased region" description="Basic residues" evidence="1">
    <location>
        <begin position="74"/>
        <end position="88"/>
    </location>
</feature>
<dbReference type="InterPro" id="IPR006343">
    <property type="entry name" value="DnaB/C_C"/>
</dbReference>
<dbReference type="Pfam" id="PF19808">
    <property type="entry name" value="DUF6291"/>
    <property type="match status" value="1"/>
</dbReference>
<protein>
    <submittedName>
        <fullName evidence="4">Replisome organizer</fullName>
    </submittedName>
</protein>
<name>A0A8S5LVZ1_9CAUD</name>
<evidence type="ECO:0000259" key="3">
    <source>
        <dbReference type="Pfam" id="PF19808"/>
    </source>
</evidence>
<feature type="domain" description="DUF6291" evidence="3">
    <location>
        <begin position="8"/>
        <end position="87"/>
    </location>
</feature>
<evidence type="ECO:0000259" key="2">
    <source>
        <dbReference type="Pfam" id="PF07261"/>
    </source>
</evidence>
<dbReference type="Pfam" id="PF07261">
    <property type="entry name" value="DnaB_2"/>
    <property type="match status" value="1"/>
</dbReference>
<dbReference type="InterPro" id="IPR046258">
    <property type="entry name" value="DUF6291"/>
</dbReference>
<evidence type="ECO:0000256" key="1">
    <source>
        <dbReference type="SAM" id="MobiDB-lite"/>
    </source>
</evidence>
<feature type="region of interest" description="Disordered" evidence="1">
    <location>
        <begin position="203"/>
        <end position="227"/>
    </location>
</feature>
<reference evidence="4" key="1">
    <citation type="journal article" date="2021" name="Proc. Natl. Acad. Sci. U.S.A.">
        <title>A Catalog of Tens of Thousands of Viruses from Human Metagenomes Reveals Hidden Associations with Chronic Diseases.</title>
        <authorList>
            <person name="Tisza M.J."/>
            <person name="Buck C.B."/>
        </authorList>
    </citation>
    <scope>NUCLEOTIDE SEQUENCE</scope>
    <source>
        <strain evidence="4">CtqYq4</strain>
    </source>
</reference>
<accession>A0A8S5LVZ1</accession>
<dbReference type="PANTHER" id="PTHR37293:SF5">
    <property type="entry name" value="DNA REPLICATION PROTEIN"/>
    <property type="match status" value="1"/>
</dbReference>
<organism evidence="4">
    <name type="scientific">Myoviridae sp. ctqYq4</name>
    <dbReference type="NCBI Taxonomy" id="2826702"/>
    <lineage>
        <taxon>Viruses</taxon>
        <taxon>Duplodnaviria</taxon>
        <taxon>Heunggongvirae</taxon>
        <taxon>Uroviricota</taxon>
        <taxon>Caudoviricetes</taxon>
    </lineage>
</organism>
<feature type="domain" description="DnaB/C C-terminal" evidence="2">
    <location>
        <begin position="144"/>
        <end position="209"/>
    </location>
</feature>
<sequence>MAQDDKKSFVAYLSWFDALEEYSDAEVGQLMRALARYAKTGEKPEFSDRGMRVNWKFMCSDVKRASEKWDETRKKRSNAGKRGMAKRWGKPDDITKITNDNNVNDDITKITVDVDVDGDVDVDVVKRDNTAAVDMELSKIVQHYQRAIGDFPRSALEKLQKWRQEYSTEMILLAIDKAAEAGKHSWNYINGILSGWQRDGIRTPGDVAANEQRRQEQPRGKQATESTAEAYANIFKGVKP</sequence>
<dbReference type="InterPro" id="IPR034829">
    <property type="entry name" value="DnaD-like_sf"/>
</dbReference>